<keyword evidence="4 5" id="KW-0472">Membrane</keyword>
<dbReference type="GO" id="GO:0043953">
    <property type="term" value="P:protein transport by the Tat complex"/>
    <property type="evidence" value="ECO:0007669"/>
    <property type="project" value="UniProtKB-UniRule"/>
</dbReference>
<accession>A0A8J2BLJ3</accession>
<keyword evidence="5" id="KW-1003">Cell membrane</keyword>
<feature type="transmembrane region" description="Helical" evidence="5">
    <location>
        <begin position="158"/>
        <end position="184"/>
    </location>
</feature>
<feature type="transmembrane region" description="Helical" evidence="5">
    <location>
        <begin position="111"/>
        <end position="132"/>
    </location>
</feature>
<dbReference type="PANTHER" id="PTHR30371:SF0">
    <property type="entry name" value="SEC-INDEPENDENT PROTEIN TRANSLOCASE PROTEIN TATC, CHLOROPLASTIC-RELATED"/>
    <property type="match status" value="1"/>
</dbReference>
<keyword evidence="7" id="KW-1185">Reference proteome</keyword>
<evidence type="ECO:0000256" key="2">
    <source>
        <dbReference type="ARBA" id="ARBA00022692"/>
    </source>
</evidence>
<feature type="transmembrane region" description="Helical" evidence="5">
    <location>
        <begin position="77"/>
        <end position="99"/>
    </location>
</feature>
<protein>
    <recommendedName>
        <fullName evidence="5">Sec-independent protein translocase protein TatC</fullName>
    </recommendedName>
</protein>
<comment type="function">
    <text evidence="5">Part of the twin-arginine translocation (Tat) system that transports large folded proteins containing a characteristic twin-arginine motif in their signal peptide across membranes.</text>
</comment>
<evidence type="ECO:0000256" key="5">
    <source>
        <dbReference type="HAMAP-Rule" id="MF_00902"/>
    </source>
</evidence>
<comment type="caution">
    <text evidence="5">Lacks conserved residue(s) required for the propagation of feature annotation.</text>
</comment>
<dbReference type="GO" id="GO:0065002">
    <property type="term" value="P:intracellular protein transmembrane transport"/>
    <property type="evidence" value="ECO:0007669"/>
    <property type="project" value="TreeGrafter"/>
</dbReference>
<organism evidence="6 7">
    <name type="scientific">Candidatus Methylacidithermus pantelleriae</name>
    <dbReference type="NCBI Taxonomy" id="2744239"/>
    <lineage>
        <taxon>Bacteria</taxon>
        <taxon>Pseudomonadati</taxon>
        <taxon>Verrucomicrobiota</taxon>
        <taxon>Methylacidiphilae</taxon>
        <taxon>Methylacidiphilales</taxon>
        <taxon>Methylacidiphilaceae</taxon>
        <taxon>Candidatus Methylacidithermus</taxon>
    </lineage>
</organism>
<feature type="transmembrane region" description="Helical" evidence="5">
    <location>
        <begin position="21"/>
        <end position="40"/>
    </location>
</feature>
<gene>
    <name evidence="5 6" type="primary">tatC</name>
    <name evidence="6" type="ORF">MPNT_20196</name>
</gene>
<keyword evidence="2 5" id="KW-0812">Transmembrane</keyword>
<evidence type="ECO:0000256" key="4">
    <source>
        <dbReference type="ARBA" id="ARBA00023136"/>
    </source>
</evidence>
<dbReference type="RefSeq" id="WP_174581992.1">
    <property type="nucleotide sequence ID" value="NZ_CAJNOB010000012.1"/>
</dbReference>
<sequence length="264" mass="30117">MRLPKDEPKPLLDHLEELRWTLLKSAGALGAWVIICFLWTRPILSWFLAPLRVAGLEPSRFLRVLGVLDPFTIQLEVSLFAGIICSLPWVLYFVGKFILPALTPKEARWMIPFFVGGGLLFVGGVLFCYYLLLPQTLRFFFDYGRWLQVETQWTLTNYLSFVCQMLLGFGLAFELPLVVLAANAIGILPAERLRSYRRHAFVVVVVAAACLTPGSDPFSLALLSIPMYLLYEACIWIAWWRERYFGVGDEAGWSWEEKSGDELL</sequence>
<comment type="caution">
    <text evidence="6">The sequence shown here is derived from an EMBL/GenBank/DDBJ whole genome shotgun (WGS) entry which is preliminary data.</text>
</comment>
<evidence type="ECO:0000256" key="3">
    <source>
        <dbReference type="ARBA" id="ARBA00022989"/>
    </source>
</evidence>
<dbReference type="InterPro" id="IPR002033">
    <property type="entry name" value="TatC"/>
</dbReference>
<dbReference type="AlphaFoldDB" id="A0A8J2BLJ3"/>
<dbReference type="GO" id="GO:0009977">
    <property type="term" value="F:proton motive force dependent protein transmembrane transporter activity"/>
    <property type="evidence" value="ECO:0007669"/>
    <property type="project" value="TreeGrafter"/>
</dbReference>
<comment type="subcellular location">
    <subcellularLocation>
        <location evidence="5">Cell membrane</location>
        <topology evidence="5">Multi-pass membrane protein</topology>
    </subcellularLocation>
    <subcellularLocation>
        <location evidence="1">Membrane</location>
        <topology evidence="1">Multi-pass membrane protein</topology>
    </subcellularLocation>
</comment>
<keyword evidence="3 5" id="KW-1133">Transmembrane helix</keyword>
<evidence type="ECO:0000313" key="7">
    <source>
        <dbReference type="Proteomes" id="UP000663859"/>
    </source>
</evidence>
<dbReference type="Proteomes" id="UP000663859">
    <property type="component" value="Unassembled WGS sequence"/>
</dbReference>
<evidence type="ECO:0000313" key="6">
    <source>
        <dbReference type="EMBL" id="CAF0696343.1"/>
    </source>
</evidence>
<proteinExistence type="inferred from homology"/>
<name>A0A8J2BLJ3_9BACT</name>
<dbReference type="PANTHER" id="PTHR30371">
    <property type="entry name" value="SEC-INDEPENDENT PROTEIN TRANSLOCASE PROTEIN TATC"/>
    <property type="match status" value="1"/>
</dbReference>
<keyword evidence="5" id="KW-0811">Translocation</keyword>
<comment type="subunit">
    <text evidence="5">Forms a complex with TatA.</text>
</comment>
<reference evidence="6" key="1">
    <citation type="submission" date="2021-02" db="EMBL/GenBank/DDBJ databases">
        <authorList>
            <person name="Cremers G."/>
            <person name="Picone N."/>
        </authorList>
    </citation>
    <scope>NUCLEOTIDE SEQUENCE</scope>
    <source>
        <strain evidence="6">PQ17</strain>
    </source>
</reference>
<dbReference type="EMBL" id="CAJNOB010000012">
    <property type="protein sequence ID" value="CAF0696343.1"/>
    <property type="molecule type" value="Genomic_DNA"/>
</dbReference>
<evidence type="ECO:0000256" key="1">
    <source>
        <dbReference type="ARBA" id="ARBA00004141"/>
    </source>
</evidence>
<dbReference type="PRINTS" id="PR01840">
    <property type="entry name" value="TATCFAMILY"/>
</dbReference>
<dbReference type="HAMAP" id="MF_00902">
    <property type="entry name" value="TatC"/>
    <property type="match status" value="1"/>
</dbReference>
<keyword evidence="5" id="KW-0653">Protein transport</keyword>
<comment type="similarity">
    <text evidence="5">Belongs to the TatC family.</text>
</comment>
<dbReference type="GO" id="GO:0033281">
    <property type="term" value="C:TAT protein transport complex"/>
    <property type="evidence" value="ECO:0007669"/>
    <property type="project" value="UniProtKB-UniRule"/>
</dbReference>
<feature type="transmembrane region" description="Helical" evidence="5">
    <location>
        <begin position="196"/>
        <end position="214"/>
    </location>
</feature>
<dbReference type="NCBIfam" id="TIGR00945">
    <property type="entry name" value="tatC"/>
    <property type="match status" value="1"/>
</dbReference>
<dbReference type="Pfam" id="PF00902">
    <property type="entry name" value="TatC"/>
    <property type="match status" value="1"/>
</dbReference>
<keyword evidence="5" id="KW-0813">Transport</keyword>